<dbReference type="InterPro" id="IPR057666">
    <property type="entry name" value="DrpA_SLOG"/>
</dbReference>
<dbReference type="GO" id="GO:0003677">
    <property type="term" value="F:DNA binding"/>
    <property type="evidence" value="ECO:0007669"/>
    <property type="project" value="UniProtKB-KW"/>
</dbReference>
<name>A0A2M8L8D6_9BACT</name>
<accession>A0A2M8L8D6</accession>
<dbReference type="AlphaFoldDB" id="A0A2M8L8D6"/>
<reference evidence="4" key="1">
    <citation type="submission" date="2017-09" db="EMBL/GenBank/DDBJ databases">
        <title>Depth-based differentiation of microbial function through sediment-hosted aquifers and enrichment of novel symbionts in the deep terrestrial subsurface.</title>
        <authorList>
            <person name="Probst A.J."/>
            <person name="Ladd B."/>
            <person name="Jarett J.K."/>
            <person name="Geller-Mcgrath D.E."/>
            <person name="Sieber C.M.K."/>
            <person name="Emerson J.B."/>
            <person name="Anantharaman K."/>
            <person name="Thomas B.C."/>
            <person name="Malmstrom R."/>
            <person name="Stieglmeier M."/>
            <person name="Klingl A."/>
            <person name="Woyke T."/>
            <person name="Ryan C.M."/>
            <person name="Banfield J.F."/>
        </authorList>
    </citation>
    <scope>NUCLEOTIDE SEQUENCE [LARGE SCALE GENOMIC DNA]</scope>
</reference>
<evidence type="ECO:0000259" key="2">
    <source>
        <dbReference type="Pfam" id="PF02481"/>
    </source>
</evidence>
<dbReference type="GO" id="GO:0009294">
    <property type="term" value="P:DNA-mediated transformation"/>
    <property type="evidence" value="ECO:0007669"/>
    <property type="project" value="InterPro"/>
</dbReference>
<dbReference type="Pfam" id="PF02481">
    <property type="entry name" value="DNA_processg_A"/>
    <property type="match status" value="1"/>
</dbReference>
<dbReference type="Gene3D" id="3.40.50.450">
    <property type="match status" value="1"/>
</dbReference>
<dbReference type="PANTHER" id="PTHR43022:SF1">
    <property type="entry name" value="PROTEIN SMF"/>
    <property type="match status" value="1"/>
</dbReference>
<proteinExistence type="inferred from homology"/>
<organism evidence="3 4">
    <name type="scientific">Candidatus Tagabacteria bacterium CG10_big_fil_rev_8_21_14_0_10_40_13</name>
    <dbReference type="NCBI Taxonomy" id="1975022"/>
    <lineage>
        <taxon>Bacteria</taxon>
        <taxon>Candidatus Tagaibacteriota</taxon>
    </lineage>
</organism>
<evidence type="ECO:0000313" key="4">
    <source>
        <dbReference type="Proteomes" id="UP000230603"/>
    </source>
</evidence>
<dbReference type="Proteomes" id="UP000230603">
    <property type="component" value="Unassembled WGS sequence"/>
</dbReference>
<evidence type="ECO:0000256" key="1">
    <source>
        <dbReference type="ARBA" id="ARBA00006525"/>
    </source>
</evidence>
<comment type="similarity">
    <text evidence="1">Belongs to the DprA/Smf family.</text>
</comment>
<dbReference type="InterPro" id="IPR003488">
    <property type="entry name" value="DprA"/>
</dbReference>
<comment type="caution">
    <text evidence="3">The sequence shown here is derived from an EMBL/GenBank/DDBJ whole genome shotgun (WGS) entry which is preliminary data.</text>
</comment>
<protein>
    <submittedName>
        <fullName evidence="3">DNA-binding protein</fullName>
    </submittedName>
</protein>
<gene>
    <name evidence="3" type="ORF">COV00_02920</name>
</gene>
<dbReference type="EMBL" id="PFEP01000036">
    <property type="protein sequence ID" value="PJE72878.1"/>
    <property type="molecule type" value="Genomic_DNA"/>
</dbReference>
<dbReference type="PANTHER" id="PTHR43022">
    <property type="entry name" value="PROTEIN SMF"/>
    <property type="match status" value="1"/>
</dbReference>
<sequence length="325" mass="36471">MTYSDNSINILTIKTYKGIGRAWIVKNLRDNEKVDAIVSLLNKDAKEDYQITVEKFERNKARIIDNIEKLEGFVDGVVAIGDTDFPPYRGKVKNSEQPIFLFYRGDLSLLKTTSKNIAVIGLLNPDKDIEIMEQEVVAELVKNGATIISGLALGCDTIAHRQALNSNGKTVAILPSPLNNILPVTNKELANEIVNKGGLLITEYYEDTKSKMELGGRYQERDRLQALFSDNIVLTASYAKNDQGNDSGSRLAMGYALNYSIPRAVIYDPELNANNPKYDLSRQLIREQRDITIINQKNLSETVKKIISNKPLMKNNQQIQSNLFN</sequence>
<dbReference type="SUPFAM" id="SSF102405">
    <property type="entry name" value="MCP/YpsA-like"/>
    <property type="match status" value="1"/>
</dbReference>
<keyword evidence="3" id="KW-0238">DNA-binding</keyword>
<evidence type="ECO:0000313" key="3">
    <source>
        <dbReference type="EMBL" id="PJE72878.1"/>
    </source>
</evidence>
<feature type="domain" description="Smf/DprA SLOG" evidence="2">
    <location>
        <begin position="77"/>
        <end position="288"/>
    </location>
</feature>